<reference evidence="1" key="5">
    <citation type="submission" date="2025-09" db="UniProtKB">
        <authorList>
            <consortium name="Ensembl"/>
        </authorList>
    </citation>
    <scope>IDENTIFICATION</scope>
</reference>
<accession>A0A4W3GF53</accession>
<dbReference type="InParanoid" id="A0A4W3GF53"/>
<name>A0A4W3GF53_CALMI</name>
<reference evidence="2" key="1">
    <citation type="journal article" date="2006" name="Science">
        <title>Ancient noncoding elements conserved in the human genome.</title>
        <authorList>
            <person name="Venkatesh B."/>
            <person name="Kirkness E.F."/>
            <person name="Loh Y.H."/>
            <person name="Halpern A.L."/>
            <person name="Lee A.P."/>
            <person name="Johnson J."/>
            <person name="Dandona N."/>
            <person name="Viswanathan L.D."/>
            <person name="Tay A."/>
            <person name="Venter J.C."/>
            <person name="Strausberg R.L."/>
            <person name="Brenner S."/>
        </authorList>
    </citation>
    <scope>NUCLEOTIDE SEQUENCE [LARGE SCALE GENOMIC DNA]</scope>
</reference>
<reference evidence="1" key="4">
    <citation type="submission" date="2025-08" db="UniProtKB">
        <authorList>
            <consortium name="Ensembl"/>
        </authorList>
    </citation>
    <scope>IDENTIFICATION</scope>
</reference>
<proteinExistence type="predicted"/>
<dbReference type="STRING" id="7868.ENSCMIP00000001988"/>
<reference evidence="2" key="2">
    <citation type="journal article" date="2007" name="PLoS Biol.">
        <title>Survey sequencing and comparative analysis of the elephant shark (Callorhinchus milii) genome.</title>
        <authorList>
            <person name="Venkatesh B."/>
            <person name="Kirkness E.F."/>
            <person name="Loh Y.H."/>
            <person name="Halpern A.L."/>
            <person name="Lee A.P."/>
            <person name="Johnson J."/>
            <person name="Dandona N."/>
            <person name="Viswanathan L.D."/>
            <person name="Tay A."/>
            <person name="Venter J.C."/>
            <person name="Strausberg R.L."/>
            <person name="Brenner S."/>
        </authorList>
    </citation>
    <scope>NUCLEOTIDE SEQUENCE [LARGE SCALE GENOMIC DNA]</scope>
</reference>
<sequence>MASGRNGRETGTICPDITDSQEQARGLDGLGPLLVIPLTARSAPLPVPQVIKLLGTDKGKKNKTNLIFLVGNRVLSYMDKCLATERALTSLLKNGPNEHVQGVDKLQKSVKLLHKVRRCRWDLGVD</sequence>
<evidence type="ECO:0000313" key="1">
    <source>
        <dbReference type="Ensembl" id="ENSCMIP00000001988.1"/>
    </source>
</evidence>
<evidence type="ECO:0000313" key="2">
    <source>
        <dbReference type="Proteomes" id="UP000314986"/>
    </source>
</evidence>
<dbReference type="Proteomes" id="UP000314986">
    <property type="component" value="Unassembled WGS sequence"/>
</dbReference>
<dbReference type="Ensembl" id="ENSCMIT00000002063.1">
    <property type="protein sequence ID" value="ENSCMIP00000001988.1"/>
    <property type="gene ID" value="ENSCMIG00000001223.1"/>
</dbReference>
<protein>
    <submittedName>
        <fullName evidence="1">Alanyl-tRNA editing protein Aarsd1-B-like</fullName>
    </submittedName>
</protein>
<organism evidence="1 2">
    <name type="scientific">Callorhinchus milii</name>
    <name type="common">Ghost shark</name>
    <dbReference type="NCBI Taxonomy" id="7868"/>
    <lineage>
        <taxon>Eukaryota</taxon>
        <taxon>Metazoa</taxon>
        <taxon>Chordata</taxon>
        <taxon>Craniata</taxon>
        <taxon>Vertebrata</taxon>
        <taxon>Chondrichthyes</taxon>
        <taxon>Holocephali</taxon>
        <taxon>Chimaeriformes</taxon>
        <taxon>Callorhinchidae</taxon>
        <taxon>Callorhinchus</taxon>
    </lineage>
</organism>
<reference evidence="2" key="3">
    <citation type="journal article" date="2014" name="Nature">
        <title>Elephant shark genome provides unique insights into gnathostome evolution.</title>
        <authorList>
            <consortium name="International Elephant Shark Genome Sequencing Consortium"/>
            <person name="Venkatesh B."/>
            <person name="Lee A.P."/>
            <person name="Ravi V."/>
            <person name="Maurya A.K."/>
            <person name="Lian M.M."/>
            <person name="Swann J.B."/>
            <person name="Ohta Y."/>
            <person name="Flajnik M.F."/>
            <person name="Sutoh Y."/>
            <person name="Kasahara M."/>
            <person name="Hoon S."/>
            <person name="Gangu V."/>
            <person name="Roy S.W."/>
            <person name="Irimia M."/>
            <person name="Korzh V."/>
            <person name="Kondrychyn I."/>
            <person name="Lim Z.W."/>
            <person name="Tay B.H."/>
            <person name="Tohari S."/>
            <person name="Kong K.W."/>
            <person name="Ho S."/>
            <person name="Lorente-Galdos B."/>
            <person name="Quilez J."/>
            <person name="Marques-Bonet T."/>
            <person name="Raney B.J."/>
            <person name="Ingham P.W."/>
            <person name="Tay A."/>
            <person name="Hillier L.W."/>
            <person name="Minx P."/>
            <person name="Boehm T."/>
            <person name="Wilson R.K."/>
            <person name="Brenner S."/>
            <person name="Warren W.C."/>
        </authorList>
    </citation>
    <scope>NUCLEOTIDE SEQUENCE [LARGE SCALE GENOMIC DNA]</scope>
</reference>
<dbReference type="AlphaFoldDB" id="A0A4W3GF53"/>
<keyword evidence="2" id="KW-1185">Reference proteome</keyword>